<evidence type="ECO:0000256" key="1">
    <source>
        <dbReference type="ARBA" id="ARBA00001971"/>
    </source>
</evidence>
<protein>
    <submittedName>
        <fullName evidence="4">Cytochrome P450</fullName>
    </submittedName>
</protein>
<keyword evidence="3" id="KW-0349">Heme</keyword>
<dbReference type="InterPro" id="IPR001128">
    <property type="entry name" value="Cyt_P450"/>
</dbReference>
<dbReference type="InterPro" id="IPR050121">
    <property type="entry name" value="Cytochrome_P450_monoxygenase"/>
</dbReference>
<proteinExistence type="inferred from homology"/>
<sequence>MKSRYPGVPYAPRLPFVGSLVHLRRARSDVLLDAADELGDVFGLDLGAEHVLVVGHPADAVRVLEERPDIYPDKGGPTGFRRSSIPFLGGGLSTWNGMDAEWRRRRSGMARAFRSHSPSSDISPGLAGATVDRVRSILESEIVADLATALLGRRPDQLEADKVALGLRRLAGTFWRGKMPGPHPVLARRTRRDVAELELIVQKWADIALATRNSPLVCHVGGLTEVQIRDEVLSQLLSAGTLAMPMVWGLDVLARHPEAQDRLREALAPRSQAVDYVIWTLREILRLCPSTYWVQRQASIDDELSGVQIRAGSRVIVHVPRVHRHPEYWAEPDVFRPERFSEGASWKRAWMPFGRGPRSCVARSYALDAITRVLGNVIRTHHIEPLGAPTRLVPAFSLIARPAPAFEIRPLDAS</sequence>
<dbReference type="Pfam" id="PF00067">
    <property type="entry name" value="p450"/>
    <property type="match status" value="2"/>
</dbReference>
<dbReference type="RefSeq" id="WP_189695330.1">
    <property type="nucleotide sequence ID" value="NZ_BNCM01000023.1"/>
</dbReference>
<keyword evidence="5" id="KW-1185">Reference proteome</keyword>
<gene>
    <name evidence="4" type="ORF">JJE72_06295</name>
</gene>
<dbReference type="PRINTS" id="PR00385">
    <property type="entry name" value="P450"/>
</dbReference>
<dbReference type="EMBL" id="JAERRC010000019">
    <property type="protein sequence ID" value="MBL0705117.1"/>
    <property type="molecule type" value="Genomic_DNA"/>
</dbReference>
<accession>A0ABS1K2H7</accession>
<dbReference type="PANTHER" id="PTHR24305">
    <property type="entry name" value="CYTOCHROME P450"/>
    <property type="match status" value="1"/>
</dbReference>
<dbReference type="PROSITE" id="PS00086">
    <property type="entry name" value="CYTOCHROME_P450"/>
    <property type="match status" value="1"/>
</dbReference>
<keyword evidence="3" id="KW-0503">Monooxygenase</keyword>
<evidence type="ECO:0000313" key="5">
    <source>
        <dbReference type="Proteomes" id="UP000639051"/>
    </source>
</evidence>
<dbReference type="Gene3D" id="1.10.630.10">
    <property type="entry name" value="Cytochrome P450"/>
    <property type="match status" value="1"/>
</dbReference>
<keyword evidence="3" id="KW-0408">Iron</keyword>
<dbReference type="SUPFAM" id="SSF48264">
    <property type="entry name" value="Cytochrome P450"/>
    <property type="match status" value="1"/>
</dbReference>
<dbReference type="InterPro" id="IPR002401">
    <property type="entry name" value="Cyt_P450_E_grp-I"/>
</dbReference>
<reference evidence="4 5" key="1">
    <citation type="submission" date="2021-01" db="EMBL/GenBank/DDBJ databases">
        <title>Genome public.</title>
        <authorList>
            <person name="Liu C."/>
            <person name="Sun Q."/>
        </authorList>
    </citation>
    <scope>NUCLEOTIDE SEQUENCE [LARGE SCALE GENOMIC DNA]</scope>
    <source>
        <strain evidence="4 5">JC656</strain>
    </source>
</reference>
<dbReference type="PANTHER" id="PTHR24305:SF166">
    <property type="entry name" value="CYTOCHROME P450 12A4, MITOCHONDRIAL-RELATED"/>
    <property type="match status" value="1"/>
</dbReference>
<comment type="cofactor">
    <cofactor evidence="1">
        <name>heme</name>
        <dbReference type="ChEBI" id="CHEBI:30413"/>
    </cofactor>
</comment>
<comment type="caution">
    <text evidence="4">The sequence shown here is derived from an EMBL/GenBank/DDBJ whole genome shotgun (WGS) entry which is preliminary data.</text>
</comment>
<name>A0ABS1K2H7_9MICC</name>
<dbReference type="InterPro" id="IPR017972">
    <property type="entry name" value="Cyt_P450_CS"/>
</dbReference>
<dbReference type="InterPro" id="IPR036396">
    <property type="entry name" value="Cyt_P450_sf"/>
</dbReference>
<evidence type="ECO:0000313" key="4">
    <source>
        <dbReference type="EMBL" id="MBL0705117.1"/>
    </source>
</evidence>
<organism evidence="4 5">
    <name type="scientific">Sinomonas cellulolyticus</name>
    <dbReference type="NCBI Taxonomy" id="2801916"/>
    <lineage>
        <taxon>Bacteria</taxon>
        <taxon>Bacillati</taxon>
        <taxon>Actinomycetota</taxon>
        <taxon>Actinomycetes</taxon>
        <taxon>Micrococcales</taxon>
        <taxon>Micrococcaceae</taxon>
        <taxon>Sinomonas</taxon>
    </lineage>
</organism>
<dbReference type="Proteomes" id="UP000639051">
    <property type="component" value="Unassembled WGS sequence"/>
</dbReference>
<keyword evidence="3" id="KW-0560">Oxidoreductase</keyword>
<comment type="similarity">
    <text evidence="2 3">Belongs to the cytochrome P450 family.</text>
</comment>
<dbReference type="PRINTS" id="PR00463">
    <property type="entry name" value="EP450I"/>
</dbReference>
<evidence type="ECO:0000256" key="2">
    <source>
        <dbReference type="ARBA" id="ARBA00010617"/>
    </source>
</evidence>
<evidence type="ECO:0000256" key="3">
    <source>
        <dbReference type="RuleBase" id="RU000461"/>
    </source>
</evidence>
<keyword evidence="3" id="KW-0479">Metal-binding</keyword>